<comment type="caution">
    <text evidence="2">The sequence shown here is derived from an EMBL/GenBank/DDBJ whole genome shotgun (WGS) entry which is preliminary data.</text>
</comment>
<gene>
    <name evidence="2" type="ORF">CGW93_02685</name>
</gene>
<reference evidence="3" key="1">
    <citation type="submission" date="2017-07" db="EMBL/GenBank/DDBJ databases">
        <title>Novel pathways for hydrocarbon cycling and metabolic interdependencies in hydrothermal sediment communities.</title>
        <authorList>
            <person name="Dombrowski N."/>
            <person name="Seitz K."/>
            <person name="Teske A."/>
            <person name="Baker B."/>
        </authorList>
    </citation>
    <scope>NUCLEOTIDE SEQUENCE [LARGE SCALE GENOMIC DNA]</scope>
</reference>
<dbReference type="Proteomes" id="UP000216312">
    <property type="component" value="Unassembled WGS sequence"/>
</dbReference>
<dbReference type="InterPro" id="IPR038695">
    <property type="entry name" value="Saro_0823-like_sf"/>
</dbReference>
<dbReference type="Pfam" id="PF02643">
    <property type="entry name" value="DUF192"/>
    <property type="match status" value="1"/>
</dbReference>
<evidence type="ECO:0000256" key="1">
    <source>
        <dbReference type="SAM" id="Phobius"/>
    </source>
</evidence>
<dbReference type="InterPro" id="IPR003795">
    <property type="entry name" value="DUF192"/>
</dbReference>
<feature type="transmembrane region" description="Helical" evidence="1">
    <location>
        <begin position="19"/>
        <end position="37"/>
    </location>
</feature>
<evidence type="ECO:0000313" key="2">
    <source>
        <dbReference type="EMBL" id="OYV03055.1"/>
    </source>
</evidence>
<dbReference type="PANTHER" id="PTHR37953">
    <property type="entry name" value="UPF0127 PROTEIN MJ1496"/>
    <property type="match status" value="1"/>
</dbReference>
<protein>
    <recommendedName>
        <fullName evidence="4">DUF192 domain-containing protein</fullName>
    </recommendedName>
</protein>
<dbReference type="EMBL" id="NMUJ01000026">
    <property type="protein sequence ID" value="OYV03055.1"/>
    <property type="molecule type" value="Genomic_DNA"/>
</dbReference>
<dbReference type="AlphaFoldDB" id="A0A257LTR4"/>
<name>A0A257LTR4_UNCW3</name>
<dbReference type="PANTHER" id="PTHR37953:SF1">
    <property type="entry name" value="UPF0127 PROTEIN MJ1496"/>
    <property type="match status" value="1"/>
</dbReference>
<keyword evidence="1" id="KW-1133">Transmembrane helix</keyword>
<organism evidence="2 3">
    <name type="scientific">candidate division WOR-3 bacterium 4484_18</name>
    <dbReference type="NCBI Taxonomy" id="2020626"/>
    <lineage>
        <taxon>Bacteria</taxon>
        <taxon>Bacteria division WOR-3</taxon>
    </lineage>
</organism>
<proteinExistence type="predicted"/>
<accession>A0A257LTR4</accession>
<sequence length="144" mass="16457">MKVVNTAAAMYVIMMRYRFIVVLLAIVIMAVSFIILARTPEARQLGLMYRQQLPEDMGMLFVFDTVGIYPFWMKNTHIPLSIAFISADGRVVDIQNMEPLSLTLHFPSQPIRFALEVNRSWFTRHGVKVGDTVYISGINLGVRF</sequence>
<keyword evidence="1" id="KW-0812">Transmembrane</keyword>
<keyword evidence="1" id="KW-0472">Membrane</keyword>
<evidence type="ECO:0000313" key="3">
    <source>
        <dbReference type="Proteomes" id="UP000216312"/>
    </source>
</evidence>
<evidence type="ECO:0008006" key="4">
    <source>
        <dbReference type="Google" id="ProtNLM"/>
    </source>
</evidence>
<dbReference type="Gene3D" id="2.60.120.1140">
    <property type="entry name" value="Protein of unknown function DUF192"/>
    <property type="match status" value="1"/>
</dbReference>